<proteinExistence type="inferred from homology"/>
<evidence type="ECO:0000256" key="2">
    <source>
        <dbReference type="ARBA" id="ARBA00007647"/>
    </source>
</evidence>
<dbReference type="GO" id="GO:0016020">
    <property type="term" value="C:membrane"/>
    <property type="evidence" value="ECO:0007669"/>
    <property type="project" value="UniProtKB-SubCell"/>
</dbReference>
<keyword evidence="3 8" id="KW-0328">Glycosyltransferase</keyword>
<evidence type="ECO:0000313" key="10">
    <source>
        <dbReference type="EMBL" id="PVD28934.1"/>
    </source>
</evidence>
<gene>
    <name evidence="10" type="ORF">C0Q70_11529</name>
</gene>
<organism evidence="10 11">
    <name type="scientific">Pomacea canaliculata</name>
    <name type="common">Golden apple snail</name>
    <dbReference type="NCBI Taxonomy" id="400727"/>
    <lineage>
        <taxon>Eukaryota</taxon>
        <taxon>Metazoa</taxon>
        <taxon>Spiralia</taxon>
        <taxon>Lophotrochozoa</taxon>
        <taxon>Mollusca</taxon>
        <taxon>Gastropoda</taxon>
        <taxon>Caenogastropoda</taxon>
        <taxon>Architaenioglossa</taxon>
        <taxon>Ampullarioidea</taxon>
        <taxon>Ampullariidae</taxon>
        <taxon>Pomacea</taxon>
    </lineage>
</organism>
<reference evidence="10 11" key="1">
    <citation type="submission" date="2018-04" db="EMBL/GenBank/DDBJ databases">
        <title>The genome of golden apple snail Pomacea canaliculata provides insight into stress tolerance and invasive adaptation.</title>
        <authorList>
            <person name="Liu C."/>
            <person name="Liu B."/>
            <person name="Ren Y."/>
            <person name="Zhang Y."/>
            <person name="Wang H."/>
            <person name="Li S."/>
            <person name="Jiang F."/>
            <person name="Yin L."/>
            <person name="Zhang G."/>
            <person name="Qian W."/>
            <person name="Fan W."/>
        </authorList>
    </citation>
    <scope>NUCLEOTIDE SEQUENCE [LARGE SCALE GENOMIC DNA]</scope>
    <source>
        <strain evidence="10">SZHN2017</strain>
        <tissue evidence="10">Muscle</tissue>
    </source>
</reference>
<dbReference type="OrthoDB" id="6232146at2759"/>
<dbReference type="Pfam" id="PF01697">
    <property type="entry name" value="Glyco_transf_92"/>
    <property type="match status" value="1"/>
</dbReference>
<protein>
    <recommendedName>
        <fullName evidence="8">Glycosyltransferase family 92 protein</fullName>
        <ecNumber evidence="8">2.4.1.-</ecNumber>
    </recommendedName>
</protein>
<sequence length="571" mass="64063">MHISRSSGRSGEAVADNNDRYDATNVSAGDEVTHVAVQGGNQAAQVSMADTEGFQEDEKKHSSQDEAACDEQLHPRSDLPQTGAEWNIHPEEEQDRKCHPEDPGHGTWAPVVGRTFSPPSLPNLRVLSSVENNMARCLCMEKSLLRRLYRKRIVRVFVIVVVVVVCGLRWRKQRESSEREISCMQLHLYSAHERTLDGAAMVTLVGLADRDNVSSTHVTCRFTVGKEEPESGGHWDTQGTILVLPEHHGERFGAILIDCPLHDVPTRPNFVSVVLNETDPYLHTVRITSPESGPPRLQMALCVPPIHGGYNRWEELIETLELLQLLGVDHAEMYLLDAGPNVTSVLNYYVTRGFLRLHTWPDPPQPVHYFGQLAAVNDCLLRMRNVAKLVMFADLDEVIVPHRHDSLSDMLQDVLKQQNDSDHVGAFNFLNSFFVPSNDSEAQSRLLQNSTLNSDQIRLADSLGLKAVSGVYHGKVFPFTERSKCIVDPLTVTMMQVHFVGIFSKGFRSVTVDPSISLLHHYRGREDKENLVPETSALKFVPELTRRVRVSGLALDFKQRTTMYSCGERIL</sequence>
<evidence type="ECO:0000256" key="5">
    <source>
        <dbReference type="ARBA" id="ARBA00022692"/>
    </source>
</evidence>
<dbReference type="GO" id="GO:0005737">
    <property type="term" value="C:cytoplasm"/>
    <property type="evidence" value="ECO:0007669"/>
    <property type="project" value="TreeGrafter"/>
</dbReference>
<dbReference type="GO" id="GO:0016757">
    <property type="term" value="F:glycosyltransferase activity"/>
    <property type="evidence" value="ECO:0007669"/>
    <property type="project" value="UniProtKB-UniRule"/>
</dbReference>
<keyword evidence="4 8" id="KW-0808">Transferase</keyword>
<keyword evidence="5 8" id="KW-0812">Transmembrane</keyword>
<dbReference type="PANTHER" id="PTHR21461">
    <property type="entry name" value="GLYCOSYLTRANSFERASE FAMILY 92 PROTEIN"/>
    <property type="match status" value="1"/>
</dbReference>
<keyword evidence="7 8" id="KW-0472">Membrane</keyword>
<comment type="similarity">
    <text evidence="2 8">Belongs to the glycosyltransferase 92 family.</text>
</comment>
<evidence type="ECO:0000256" key="6">
    <source>
        <dbReference type="ARBA" id="ARBA00022989"/>
    </source>
</evidence>
<evidence type="ECO:0000256" key="4">
    <source>
        <dbReference type="ARBA" id="ARBA00022679"/>
    </source>
</evidence>
<comment type="subcellular location">
    <subcellularLocation>
        <location evidence="1">Membrane</location>
        <topology evidence="1">Single-pass membrane protein</topology>
    </subcellularLocation>
</comment>
<dbReference type="EC" id="2.4.1.-" evidence="8"/>
<name>A0A2T7P679_POMCA</name>
<dbReference type="Proteomes" id="UP000245119">
    <property type="component" value="Linkage Group LG6"/>
</dbReference>
<feature type="transmembrane region" description="Helical" evidence="8">
    <location>
        <begin position="153"/>
        <end position="170"/>
    </location>
</feature>
<dbReference type="PANTHER" id="PTHR21461:SF40">
    <property type="entry name" value="GLYCOSYLTRANSFERASE FAMILY 92 PROTEIN"/>
    <property type="match status" value="1"/>
</dbReference>
<accession>A0A2T7P679</accession>
<dbReference type="AlphaFoldDB" id="A0A2T7P679"/>
<dbReference type="InterPro" id="IPR008166">
    <property type="entry name" value="Glyco_transf_92"/>
</dbReference>
<evidence type="ECO:0000256" key="7">
    <source>
        <dbReference type="ARBA" id="ARBA00023136"/>
    </source>
</evidence>
<evidence type="ECO:0000256" key="8">
    <source>
        <dbReference type="RuleBase" id="RU366017"/>
    </source>
</evidence>
<feature type="region of interest" description="Disordered" evidence="9">
    <location>
        <begin position="1"/>
        <end position="83"/>
    </location>
</feature>
<evidence type="ECO:0000256" key="9">
    <source>
        <dbReference type="SAM" id="MobiDB-lite"/>
    </source>
</evidence>
<evidence type="ECO:0000256" key="3">
    <source>
        <dbReference type="ARBA" id="ARBA00022676"/>
    </source>
</evidence>
<evidence type="ECO:0000313" key="11">
    <source>
        <dbReference type="Proteomes" id="UP000245119"/>
    </source>
</evidence>
<dbReference type="EMBL" id="PZQS01000006">
    <property type="protein sequence ID" value="PVD28934.1"/>
    <property type="molecule type" value="Genomic_DNA"/>
</dbReference>
<keyword evidence="6 8" id="KW-1133">Transmembrane helix</keyword>
<evidence type="ECO:0000256" key="1">
    <source>
        <dbReference type="ARBA" id="ARBA00004167"/>
    </source>
</evidence>
<keyword evidence="11" id="KW-1185">Reference proteome</keyword>
<comment type="caution">
    <text evidence="10">The sequence shown here is derived from an EMBL/GenBank/DDBJ whole genome shotgun (WGS) entry which is preliminary data.</text>
</comment>